<dbReference type="GO" id="GO:0016787">
    <property type="term" value="F:hydrolase activity"/>
    <property type="evidence" value="ECO:0007669"/>
    <property type="project" value="UniProtKB-KW"/>
</dbReference>
<evidence type="ECO:0000313" key="5">
    <source>
        <dbReference type="Proteomes" id="UP001500740"/>
    </source>
</evidence>
<feature type="domain" description="Fumarylacetoacetase-like C-terminal" evidence="3">
    <location>
        <begin position="72"/>
        <end position="280"/>
    </location>
</feature>
<keyword evidence="2" id="KW-0479">Metal-binding</keyword>
<evidence type="ECO:0000313" key="4">
    <source>
        <dbReference type="EMBL" id="GAA0449802.1"/>
    </source>
</evidence>
<reference evidence="5" key="1">
    <citation type="journal article" date="2019" name="Int. J. Syst. Evol. Microbiol.">
        <title>The Global Catalogue of Microorganisms (GCM) 10K type strain sequencing project: providing services to taxonomists for standard genome sequencing and annotation.</title>
        <authorList>
            <consortium name="The Broad Institute Genomics Platform"/>
            <consortium name="The Broad Institute Genome Sequencing Center for Infectious Disease"/>
            <person name="Wu L."/>
            <person name="Ma J."/>
        </authorList>
    </citation>
    <scope>NUCLEOTIDE SEQUENCE [LARGE SCALE GENOMIC DNA]</scope>
    <source>
        <strain evidence="5">JCM 14193</strain>
    </source>
</reference>
<accession>A0ABP3JDA3</accession>
<dbReference type="Proteomes" id="UP001500740">
    <property type="component" value="Unassembled WGS sequence"/>
</dbReference>
<evidence type="ECO:0000256" key="1">
    <source>
        <dbReference type="ARBA" id="ARBA00010211"/>
    </source>
</evidence>
<dbReference type="PANTHER" id="PTHR11820">
    <property type="entry name" value="ACYLPYRUVASE"/>
    <property type="match status" value="1"/>
</dbReference>
<protein>
    <submittedName>
        <fullName evidence="4">Fumarylacetoacetate hydrolase family protein</fullName>
    </submittedName>
</protein>
<keyword evidence="4" id="KW-0378">Hydrolase</keyword>
<comment type="similarity">
    <text evidence="1">Belongs to the FAH family.</text>
</comment>
<dbReference type="InterPro" id="IPR036663">
    <property type="entry name" value="Fumarylacetoacetase_C_sf"/>
</dbReference>
<proteinExistence type="inferred from homology"/>
<dbReference type="InterPro" id="IPR011234">
    <property type="entry name" value="Fumarylacetoacetase-like_C"/>
</dbReference>
<comment type="caution">
    <text evidence="4">The sequence shown here is derived from an EMBL/GenBank/DDBJ whole genome shotgun (WGS) entry which is preliminary data.</text>
</comment>
<dbReference type="SUPFAM" id="SSF56529">
    <property type="entry name" value="FAH"/>
    <property type="match status" value="1"/>
</dbReference>
<sequence>MRFVTFKQGRQIFWGVLEEGGIYYSAKLMSVFPTLHSVIENYDSINFFQEINQYISRNEVEILAPFRPKKNIMCIGKNYREHALEMTGNDESQIPLDPVIFTKSPSAVIGPNDEIDAHEMETNQLDYEGELAVIIGKEGKNISRENAHDYIFGYTILNDLTARDLQKKHQQFFRGKSLDTFAPFGPAIVTKDQIRDDQNLNLKTYVNDELRQQSNTSHMIFSIGELIETLSDGMTLEPGDVIATGTPSGVGKGFNPPKFLQVNDRIRIEIENIGVLENTVS</sequence>
<dbReference type="EMBL" id="BAAACZ010000001">
    <property type="protein sequence ID" value="GAA0449802.1"/>
    <property type="molecule type" value="Genomic_DNA"/>
</dbReference>
<gene>
    <name evidence="4" type="ORF">GCM10008935_00260</name>
</gene>
<evidence type="ECO:0000256" key="2">
    <source>
        <dbReference type="ARBA" id="ARBA00022723"/>
    </source>
</evidence>
<dbReference type="Gene3D" id="3.90.850.10">
    <property type="entry name" value="Fumarylacetoacetase-like, C-terminal domain"/>
    <property type="match status" value="1"/>
</dbReference>
<evidence type="ECO:0000259" key="3">
    <source>
        <dbReference type="Pfam" id="PF01557"/>
    </source>
</evidence>
<dbReference type="PANTHER" id="PTHR11820:SF7">
    <property type="entry name" value="ACYLPYRUVASE FAHD1, MITOCHONDRIAL"/>
    <property type="match status" value="1"/>
</dbReference>
<dbReference type="Pfam" id="PF01557">
    <property type="entry name" value="FAA_hydrolase"/>
    <property type="match status" value="1"/>
</dbReference>
<name>A0ABP3JDA3_9BACI</name>
<dbReference type="RefSeq" id="WP_343780825.1">
    <property type="nucleotide sequence ID" value="NZ_BAAACZ010000001.1"/>
</dbReference>
<keyword evidence="5" id="KW-1185">Reference proteome</keyword>
<organism evidence="4 5">
    <name type="scientific">Alkalibacillus silvisoli</name>
    <dbReference type="NCBI Taxonomy" id="392823"/>
    <lineage>
        <taxon>Bacteria</taxon>
        <taxon>Bacillati</taxon>
        <taxon>Bacillota</taxon>
        <taxon>Bacilli</taxon>
        <taxon>Bacillales</taxon>
        <taxon>Bacillaceae</taxon>
        <taxon>Alkalibacillus</taxon>
    </lineage>
</organism>